<keyword evidence="2" id="KW-1185">Reference proteome</keyword>
<evidence type="ECO:0000313" key="2">
    <source>
        <dbReference type="Proteomes" id="UP000499080"/>
    </source>
</evidence>
<evidence type="ECO:0000313" key="1">
    <source>
        <dbReference type="EMBL" id="GBL92742.1"/>
    </source>
</evidence>
<gene>
    <name evidence="1" type="ORF">AVEN_119127_1</name>
</gene>
<sequence>MGKELTHLEPSIIACQSRMQGELFGNAFEYALISIFDLAGFARYDELHPNTSQRELRIPLYYPKKDKIWFAMNSSQVCTRFTINKIPVGKPEGKDRFL</sequence>
<dbReference type="AlphaFoldDB" id="A0A4Y2BKF9"/>
<comment type="caution">
    <text evidence="1">The sequence shown here is derived from an EMBL/GenBank/DDBJ whole genome shotgun (WGS) entry which is preliminary data.</text>
</comment>
<dbReference type="Proteomes" id="UP000499080">
    <property type="component" value="Unassembled WGS sequence"/>
</dbReference>
<accession>A0A4Y2BKF9</accession>
<proteinExistence type="predicted"/>
<name>A0A4Y2BKF9_ARAVE</name>
<dbReference type="EMBL" id="BGPR01000088">
    <property type="protein sequence ID" value="GBL92742.1"/>
    <property type="molecule type" value="Genomic_DNA"/>
</dbReference>
<reference evidence="1 2" key="1">
    <citation type="journal article" date="2019" name="Sci. Rep.">
        <title>Orb-weaving spider Araneus ventricosus genome elucidates the spidroin gene catalogue.</title>
        <authorList>
            <person name="Kono N."/>
            <person name="Nakamura H."/>
            <person name="Ohtoshi R."/>
            <person name="Moran D.A.P."/>
            <person name="Shinohara A."/>
            <person name="Yoshida Y."/>
            <person name="Fujiwara M."/>
            <person name="Mori M."/>
            <person name="Tomita M."/>
            <person name="Arakawa K."/>
        </authorList>
    </citation>
    <scope>NUCLEOTIDE SEQUENCE [LARGE SCALE GENOMIC DNA]</scope>
</reference>
<protein>
    <submittedName>
        <fullName evidence="1">Uncharacterized protein</fullName>
    </submittedName>
</protein>
<organism evidence="1 2">
    <name type="scientific">Araneus ventricosus</name>
    <name type="common">Orbweaver spider</name>
    <name type="synonym">Epeira ventricosa</name>
    <dbReference type="NCBI Taxonomy" id="182803"/>
    <lineage>
        <taxon>Eukaryota</taxon>
        <taxon>Metazoa</taxon>
        <taxon>Ecdysozoa</taxon>
        <taxon>Arthropoda</taxon>
        <taxon>Chelicerata</taxon>
        <taxon>Arachnida</taxon>
        <taxon>Araneae</taxon>
        <taxon>Araneomorphae</taxon>
        <taxon>Entelegynae</taxon>
        <taxon>Araneoidea</taxon>
        <taxon>Araneidae</taxon>
        <taxon>Araneus</taxon>
    </lineage>
</organism>